<name>C9LNZ6_9FIRM</name>
<dbReference type="Proteomes" id="UP000004736">
    <property type="component" value="Unassembled WGS sequence"/>
</dbReference>
<proteinExistence type="predicted"/>
<accession>C9LNZ6</accession>
<dbReference type="STRING" id="592028.GCWU000321_01270"/>
<evidence type="ECO:0000313" key="2">
    <source>
        <dbReference type="Proteomes" id="UP000004736"/>
    </source>
</evidence>
<gene>
    <name evidence="1" type="ORF">GCWU000321_01270</name>
</gene>
<comment type="caution">
    <text evidence="1">The sequence shown here is derived from an EMBL/GenBank/DDBJ whole genome shotgun (WGS) entry which is preliminary data.</text>
</comment>
<dbReference type="AlphaFoldDB" id="C9LNZ6"/>
<evidence type="ECO:0000313" key="1">
    <source>
        <dbReference type="EMBL" id="EEW97282.1"/>
    </source>
</evidence>
<reference evidence="1" key="1">
    <citation type="submission" date="2009-09" db="EMBL/GenBank/DDBJ databases">
        <authorList>
            <person name="Weinstock G."/>
            <person name="Sodergren E."/>
            <person name="Clifton S."/>
            <person name="Fulton L."/>
            <person name="Fulton B."/>
            <person name="Courtney L."/>
            <person name="Fronick C."/>
            <person name="Harrison M."/>
            <person name="Strong C."/>
            <person name="Farmer C."/>
            <person name="Delahaunty K."/>
            <person name="Markovic C."/>
            <person name="Hall O."/>
            <person name="Minx P."/>
            <person name="Tomlinson C."/>
            <person name="Mitreva M."/>
            <person name="Nelson J."/>
            <person name="Hou S."/>
            <person name="Wollam A."/>
            <person name="Pepin K.H."/>
            <person name="Johnson M."/>
            <person name="Bhonagiri V."/>
            <person name="Nash W.E."/>
            <person name="Warren W."/>
            <person name="Chinwalla A."/>
            <person name="Mardis E.R."/>
            <person name="Wilson R.K."/>
        </authorList>
    </citation>
    <scope>NUCLEOTIDE SEQUENCE [LARGE SCALE GENOMIC DNA]</scope>
    <source>
        <strain evidence="1">DSM 15470</strain>
    </source>
</reference>
<sequence length="51" mass="6164">MDKTIFLNQEEDKRLSSIAYAFRRESFTHLLRKAEIAHFNSKPDLPFHERE</sequence>
<keyword evidence="2" id="KW-1185">Reference proteome</keyword>
<protein>
    <submittedName>
        <fullName evidence="1">Uncharacterized protein</fullName>
    </submittedName>
</protein>
<dbReference type="EMBL" id="ACIM02000001">
    <property type="protein sequence ID" value="EEW97282.1"/>
    <property type="molecule type" value="Genomic_DNA"/>
</dbReference>
<dbReference type="HOGENOM" id="CLU_3098215_0_0_9"/>
<organism evidence="1 2">
    <name type="scientific">Dialister invisus DSM 15470</name>
    <dbReference type="NCBI Taxonomy" id="592028"/>
    <lineage>
        <taxon>Bacteria</taxon>
        <taxon>Bacillati</taxon>
        <taxon>Bacillota</taxon>
        <taxon>Negativicutes</taxon>
        <taxon>Veillonellales</taxon>
        <taxon>Veillonellaceae</taxon>
        <taxon>Dialister</taxon>
    </lineage>
</organism>